<dbReference type="SUPFAM" id="SSF48008">
    <property type="entry name" value="GntR ligand-binding domain-like"/>
    <property type="match status" value="1"/>
</dbReference>
<accession>A0A5B8LWI6</accession>
<evidence type="ECO:0000256" key="1">
    <source>
        <dbReference type="ARBA" id="ARBA00023015"/>
    </source>
</evidence>
<dbReference type="InterPro" id="IPR008920">
    <property type="entry name" value="TF_FadR/GntR_C"/>
</dbReference>
<gene>
    <name evidence="5" type="ORF">FPZ08_19685</name>
</gene>
<dbReference type="SUPFAM" id="SSF46785">
    <property type="entry name" value="Winged helix' DNA-binding domain"/>
    <property type="match status" value="1"/>
</dbReference>
<dbReference type="Proteomes" id="UP000315364">
    <property type="component" value="Chromosome"/>
</dbReference>
<dbReference type="PANTHER" id="PTHR43537:SF24">
    <property type="entry name" value="GLUCONATE OPERON TRANSCRIPTIONAL REPRESSOR"/>
    <property type="match status" value="1"/>
</dbReference>
<keyword evidence="3" id="KW-0804">Transcription</keyword>
<sequence>MSSSRRMDAMSERDGSRVTQILRDSILKLELRPGIILDEVEVANRLNVSRTPVREAIIQLVADGLVVRQGRKAKVAPLDFDDVPKLYDALLISSRLIHRLAAENRTKRNLKEIAKYMKVFEDSVVSGNGVVRSEANHSFHKAISEASGNKYVSAFYESALVGTIRLSRACFSDTIEYEDGALDRSLHDHLAETVRQHAEIYQALENHDVSAADKLAVDHYLLTKNRVVTILFSQSEALSAITDLSLDSWEPDLAAVP</sequence>
<keyword evidence="2" id="KW-0238">DNA-binding</keyword>
<dbReference type="EMBL" id="CP042304">
    <property type="protein sequence ID" value="QDZ12768.1"/>
    <property type="molecule type" value="Genomic_DNA"/>
</dbReference>
<name>A0A5B8LWI6_9HYPH</name>
<protein>
    <submittedName>
        <fullName evidence="5">GntR family transcriptional regulator</fullName>
    </submittedName>
</protein>
<dbReference type="CDD" id="cd07377">
    <property type="entry name" value="WHTH_GntR"/>
    <property type="match status" value="1"/>
</dbReference>
<evidence type="ECO:0000259" key="4">
    <source>
        <dbReference type="PROSITE" id="PS50949"/>
    </source>
</evidence>
<dbReference type="Pfam" id="PF00392">
    <property type="entry name" value="GntR"/>
    <property type="match status" value="1"/>
</dbReference>
<reference evidence="5 6" key="1">
    <citation type="submission" date="2019-07" db="EMBL/GenBank/DDBJ databases">
        <title>Full genome sequence of Devosia sp. Gsoil 520.</title>
        <authorList>
            <person name="Im W.-T."/>
        </authorList>
    </citation>
    <scope>NUCLEOTIDE SEQUENCE [LARGE SCALE GENOMIC DNA]</scope>
    <source>
        <strain evidence="5 6">Gsoil 520</strain>
    </source>
</reference>
<dbReference type="InterPro" id="IPR000524">
    <property type="entry name" value="Tscrpt_reg_HTH_GntR"/>
</dbReference>
<dbReference type="SMART" id="SM00895">
    <property type="entry name" value="FCD"/>
    <property type="match status" value="1"/>
</dbReference>
<proteinExistence type="predicted"/>
<dbReference type="PANTHER" id="PTHR43537">
    <property type="entry name" value="TRANSCRIPTIONAL REGULATOR, GNTR FAMILY"/>
    <property type="match status" value="1"/>
</dbReference>
<feature type="domain" description="HTH gntR-type" evidence="4">
    <location>
        <begin position="12"/>
        <end position="78"/>
    </location>
</feature>
<dbReference type="OrthoDB" id="7945678at2"/>
<organism evidence="5 6">
    <name type="scientific">Devosia ginsengisoli</name>
    <dbReference type="NCBI Taxonomy" id="400770"/>
    <lineage>
        <taxon>Bacteria</taxon>
        <taxon>Pseudomonadati</taxon>
        <taxon>Pseudomonadota</taxon>
        <taxon>Alphaproteobacteria</taxon>
        <taxon>Hyphomicrobiales</taxon>
        <taxon>Devosiaceae</taxon>
        <taxon>Devosia</taxon>
    </lineage>
</organism>
<dbReference type="SMART" id="SM00345">
    <property type="entry name" value="HTH_GNTR"/>
    <property type="match status" value="1"/>
</dbReference>
<dbReference type="PRINTS" id="PR00035">
    <property type="entry name" value="HTHGNTR"/>
</dbReference>
<dbReference type="Gene3D" id="1.20.120.530">
    <property type="entry name" value="GntR ligand-binding domain-like"/>
    <property type="match status" value="1"/>
</dbReference>
<dbReference type="Gene3D" id="1.10.10.10">
    <property type="entry name" value="Winged helix-like DNA-binding domain superfamily/Winged helix DNA-binding domain"/>
    <property type="match status" value="1"/>
</dbReference>
<evidence type="ECO:0000313" key="6">
    <source>
        <dbReference type="Proteomes" id="UP000315364"/>
    </source>
</evidence>
<evidence type="ECO:0000313" key="5">
    <source>
        <dbReference type="EMBL" id="QDZ12768.1"/>
    </source>
</evidence>
<keyword evidence="6" id="KW-1185">Reference proteome</keyword>
<dbReference type="AlphaFoldDB" id="A0A5B8LWI6"/>
<dbReference type="InterPro" id="IPR036388">
    <property type="entry name" value="WH-like_DNA-bd_sf"/>
</dbReference>
<dbReference type="Pfam" id="PF07729">
    <property type="entry name" value="FCD"/>
    <property type="match status" value="1"/>
</dbReference>
<dbReference type="GO" id="GO:0003677">
    <property type="term" value="F:DNA binding"/>
    <property type="evidence" value="ECO:0007669"/>
    <property type="project" value="UniProtKB-KW"/>
</dbReference>
<evidence type="ECO:0000256" key="3">
    <source>
        <dbReference type="ARBA" id="ARBA00023163"/>
    </source>
</evidence>
<dbReference type="InterPro" id="IPR011711">
    <property type="entry name" value="GntR_C"/>
</dbReference>
<evidence type="ECO:0000256" key="2">
    <source>
        <dbReference type="ARBA" id="ARBA00023125"/>
    </source>
</evidence>
<keyword evidence="1" id="KW-0805">Transcription regulation</keyword>
<dbReference type="PROSITE" id="PS50949">
    <property type="entry name" value="HTH_GNTR"/>
    <property type="match status" value="1"/>
</dbReference>
<dbReference type="GO" id="GO:0003700">
    <property type="term" value="F:DNA-binding transcription factor activity"/>
    <property type="evidence" value="ECO:0007669"/>
    <property type="project" value="InterPro"/>
</dbReference>
<dbReference type="InterPro" id="IPR036390">
    <property type="entry name" value="WH_DNA-bd_sf"/>
</dbReference>
<dbReference type="KEGG" id="dea:FPZ08_19685"/>